<comment type="caution">
    <text evidence="2">The sequence shown here is derived from an EMBL/GenBank/DDBJ whole genome shotgun (WGS) entry which is preliminary data.</text>
</comment>
<evidence type="ECO:0000313" key="2">
    <source>
        <dbReference type="EMBL" id="MDX8036026.1"/>
    </source>
</evidence>
<evidence type="ECO:0000259" key="1">
    <source>
        <dbReference type="Pfam" id="PF13460"/>
    </source>
</evidence>
<dbReference type="InterPro" id="IPR016040">
    <property type="entry name" value="NAD(P)-bd_dom"/>
</dbReference>
<sequence>MIGATGTIGGHVTTRLLDTGVPVRAMTRDPAAARLPDGVEVVGGDLLAPNTVTTACEGWTPCS</sequence>
<accession>A0ABU4TCY3</accession>
<proteinExistence type="predicted"/>
<dbReference type="EMBL" id="JAXAVW010000040">
    <property type="protein sequence ID" value="MDX8036026.1"/>
    <property type="molecule type" value="Genomic_DNA"/>
</dbReference>
<dbReference type="InterPro" id="IPR036291">
    <property type="entry name" value="NAD(P)-bd_dom_sf"/>
</dbReference>
<organism evidence="2 3">
    <name type="scientific">Lentzea miocenica</name>
    <dbReference type="NCBI Taxonomy" id="3095431"/>
    <lineage>
        <taxon>Bacteria</taxon>
        <taxon>Bacillati</taxon>
        <taxon>Actinomycetota</taxon>
        <taxon>Actinomycetes</taxon>
        <taxon>Pseudonocardiales</taxon>
        <taxon>Pseudonocardiaceae</taxon>
        <taxon>Lentzea</taxon>
    </lineage>
</organism>
<reference evidence="2 3" key="1">
    <citation type="submission" date="2023-11" db="EMBL/GenBank/DDBJ databases">
        <title>Lentzea sokolovensis, sp. nov., Lentzea kristufkii, sp. nov., and Lentzea miocenensis, sp. nov., rare actinobacteria from Sokolov Coal Basin, Miocene lacustrine sediment, Czech Republic.</title>
        <authorList>
            <person name="Lara A."/>
            <person name="Kotroba L."/>
            <person name="Nouioui I."/>
            <person name="Neumann-Schaal M."/>
            <person name="Mast Y."/>
            <person name="Chronakova A."/>
        </authorList>
    </citation>
    <scope>NUCLEOTIDE SEQUENCE [LARGE SCALE GENOMIC DNA]</scope>
    <source>
        <strain evidence="2 3">BCCO 10_0856</strain>
    </source>
</reference>
<dbReference type="Pfam" id="PF13460">
    <property type="entry name" value="NAD_binding_10"/>
    <property type="match status" value="1"/>
</dbReference>
<dbReference type="Gene3D" id="3.40.50.720">
    <property type="entry name" value="NAD(P)-binding Rossmann-like Domain"/>
    <property type="match status" value="1"/>
</dbReference>
<dbReference type="SUPFAM" id="SSF51735">
    <property type="entry name" value="NAD(P)-binding Rossmann-fold domains"/>
    <property type="match status" value="1"/>
</dbReference>
<feature type="domain" description="NAD(P)-binding" evidence="1">
    <location>
        <begin position="3"/>
        <end position="58"/>
    </location>
</feature>
<keyword evidence="3" id="KW-1185">Reference proteome</keyword>
<reference evidence="2 3" key="2">
    <citation type="submission" date="2023-11" db="EMBL/GenBank/DDBJ databases">
        <authorList>
            <person name="Lara A.C."/>
            <person name="Chronakova A."/>
        </authorList>
    </citation>
    <scope>NUCLEOTIDE SEQUENCE [LARGE SCALE GENOMIC DNA]</scope>
    <source>
        <strain evidence="2 3">BCCO 10_0856</strain>
    </source>
</reference>
<dbReference type="RefSeq" id="WP_319971037.1">
    <property type="nucleotide sequence ID" value="NZ_JAXAVW010000040.1"/>
</dbReference>
<protein>
    <submittedName>
        <fullName evidence="2">NAD(P)H-binding protein</fullName>
    </submittedName>
</protein>
<gene>
    <name evidence="2" type="ORF">SK803_38020</name>
</gene>
<evidence type="ECO:0000313" key="3">
    <source>
        <dbReference type="Proteomes" id="UP001285521"/>
    </source>
</evidence>
<name>A0ABU4TCY3_9PSEU</name>
<dbReference type="Proteomes" id="UP001285521">
    <property type="component" value="Unassembled WGS sequence"/>
</dbReference>